<organism evidence="2 3">
    <name type="scientific">Thermus brockianus</name>
    <dbReference type="NCBI Taxonomy" id="56956"/>
    <lineage>
        <taxon>Bacteria</taxon>
        <taxon>Thermotogati</taxon>
        <taxon>Deinococcota</taxon>
        <taxon>Deinococci</taxon>
        <taxon>Thermales</taxon>
        <taxon>Thermaceae</taxon>
        <taxon>Thermus</taxon>
    </lineage>
</organism>
<keyword evidence="1" id="KW-0812">Transmembrane</keyword>
<protein>
    <recommendedName>
        <fullName evidence="4">Branched-chain amino acid transport protein (AzlD)</fullName>
    </recommendedName>
</protein>
<sequence length="90" mass="9671">MEAALTPILVLALGTLLLRYLPWREEKGPSPGQAGPALVVALFLVSAFGPPPSWLWAKTLAALCVVFLAWRLSRHLGLSVLLGMAAYALF</sequence>
<dbReference type="InterPro" id="IPR008407">
    <property type="entry name" value="Brnchd-chn_aa_trnsp_AzlD"/>
</dbReference>
<evidence type="ECO:0008006" key="4">
    <source>
        <dbReference type="Google" id="ProtNLM"/>
    </source>
</evidence>
<accession>A0ABM7XIS5</accession>
<keyword evidence="1" id="KW-1133">Transmembrane helix</keyword>
<proteinExistence type="predicted"/>
<dbReference type="Pfam" id="PF05437">
    <property type="entry name" value="AzlD"/>
    <property type="match status" value="1"/>
</dbReference>
<evidence type="ECO:0000313" key="3">
    <source>
        <dbReference type="Proteomes" id="UP000831120"/>
    </source>
</evidence>
<gene>
    <name evidence="2" type="ORF">TbrSNM41_09290</name>
</gene>
<keyword evidence="1" id="KW-0472">Membrane</keyword>
<keyword evidence="3" id="KW-1185">Reference proteome</keyword>
<evidence type="ECO:0000256" key="1">
    <source>
        <dbReference type="SAM" id="Phobius"/>
    </source>
</evidence>
<name>A0ABM7XIS5_THEBO</name>
<dbReference type="EMBL" id="AP025593">
    <property type="protein sequence ID" value="BDG16195.1"/>
    <property type="molecule type" value="Genomic_DNA"/>
</dbReference>
<feature type="transmembrane region" description="Helical" evidence="1">
    <location>
        <begin position="6"/>
        <end position="22"/>
    </location>
</feature>
<dbReference type="Proteomes" id="UP000831120">
    <property type="component" value="Chromosome"/>
</dbReference>
<evidence type="ECO:0000313" key="2">
    <source>
        <dbReference type="EMBL" id="BDG16195.1"/>
    </source>
</evidence>
<reference evidence="2 3" key="1">
    <citation type="journal article" date="2022" name="Microbiol. Resour. Announc.">
        <title>Complete Genome Sequences of Thermus Strains Isolated from Senami Hot Spring in Japan.</title>
        <authorList>
            <person name="Miyazaki K."/>
        </authorList>
    </citation>
    <scope>NUCLEOTIDE SEQUENCE [LARGE SCALE GENOMIC DNA]</scope>
    <source>
        <strain evidence="2 3">SNM4-1</strain>
    </source>
</reference>
<feature type="transmembrane region" description="Helical" evidence="1">
    <location>
        <begin position="34"/>
        <end position="49"/>
    </location>
</feature>